<keyword evidence="1" id="KW-1133">Transmembrane helix</keyword>
<comment type="caution">
    <text evidence="2">The sequence shown here is derived from an EMBL/GenBank/DDBJ whole genome shotgun (WGS) entry which is preliminary data.</text>
</comment>
<reference evidence="2" key="1">
    <citation type="submission" date="2020-06" db="EMBL/GenBank/DDBJ databases">
        <title>Draft genome of Bugula neritina, a colonial animal packing powerful symbionts and potential medicines.</title>
        <authorList>
            <person name="Rayko M."/>
        </authorList>
    </citation>
    <scope>NUCLEOTIDE SEQUENCE [LARGE SCALE GENOMIC DNA]</scope>
    <source>
        <strain evidence="2">Kwan_BN1</strain>
    </source>
</reference>
<sequence>MSTFNHIVADIASDSTKMMMQCKLSLTANEYTSLFAAISLLCISLPANAEFLSAGWFSCLYLLASLWVRHFFNLD</sequence>
<gene>
    <name evidence="2" type="ORF">EB796_016429</name>
</gene>
<feature type="transmembrane region" description="Helical" evidence="1">
    <location>
        <begin position="28"/>
        <end position="47"/>
    </location>
</feature>
<dbReference type="Proteomes" id="UP000593567">
    <property type="component" value="Unassembled WGS sequence"/>
</dbReference>
<keyword evidence="1" id="KW-0472">Membrane</keyword>
<evidence type="ECO:0000313" key="3">
    <source>
        <dbReference type="Proteomes" id="UP000593567"/>
    </source>
</evidence>
<evidence type="ECO:0000256" key="1">
    <source>
        <dbReference type="SAM" id="Phobius"/>
    </source>
</evidence>
<evidence type="ECO:0000313" key="2">
    <source>
        <dbReference type="EMBL" id="KAF6025261.1"/>
    </source>
</evidence>
<accession>A0A7J7JI22</accession>
<organism evidence="2 3">
    <name type="scientific">Bugula neritina</name>
    <name type="common">Brown bryozoan</name>
    <name type="synonym">Sertularia neritina</name>
    <dbReference type="NCBI Taxonomy" id="10212"/>
    <lineage>
        <taxon>Eukaryota</taxon>
        <taxon>Metazoa</taxon>
        <taxon>Spiralia</taxon>
        <taxon>Lophotrochozoa</taxon>
        <taxon>Bryozoa</taxon>
        <taxon>Gymnolaemata</taxon>
        <taxon>Cheilostomatida</taxon>
        <taxon>Flustrina</taxon>
        <taxon>Buguloidea</taxon>
        <taxon>Bugulidae</taxon>
        <taxon>Bugula</taxon>
    </lineage>
</organism>
<keyword evidence="3" id="KW-1185">Reference proteome</keyword>
<feature type="transmembrane region" description="Helical" evidence="1">
    <location>
        <begin position="53"/>
        <end position="72"/>
    </location>
</feature>
<protein>
    <submittedName>
        <fullName evidence="2">Uncharacterized protein</fullName>
    </submittedName>
</protein>
<dbReference type="EMBL" id="VXIV02002479">
    <property type="protein sequence ID" value="KAF6025261.1"/>
    <property type="molecule type" value="Genomic_DNA"/>
</dbReference>
<name>A0A7J7JI22_BUGNE</name>
<dbReference type="AlphaFoldDB" id="A0A7J7JI22"/>
<keyword evidence="1" id="KW-0812">Transmembrane</keyword>
<proteinExistence type="predicted"/>